<dbReference type="EMBL" id="JAOPKB010000018">
    <property type="protein sequence ID" value="MCU4975367.1"/>
    <property type="molecule type" value="Genomic_DNA"/>
</dbReference>
<keyword evidence="1" id="KW-0812">Transmembrane</keyword>
<sequence length="149" mass="16600">MACSSGTVRLESDPSVHAYPDDVALGTDDRGQIGERVELNGIVTDVDPMTIVAGGSEITVRYEFQNAPPVEPGQRISIFATVESDQTLTVHDAVVRDPWEYVYLYVISILGALLVAVRVARHWRIDRRELAFVPRSDETRDRTDPHHDA</sequence>
<comment type="caution">
    <text evidence="2">The sequence shown here is derived from an EMBL/GenBank/DDBJ whole genome shotgun (WGS) entry which is preliminary data.</text>
</comment>
<protein>
    <submittedName>
        <fullName evidence="2">Uncharacterized protein</fullName>
    </submittedName>
</protein>
<keyword evidence="3" id="KW-1185">Reference proteome</keyword>
<dbReference type="Pfam" id="PF26045">
    <property type="entry name" value="OB_2TM_halo"/>
    <property type="match status" value="1"/>
</dbReference>
<evidence type="ECO:0000313" key="3">
    <source>
        <dbReference type="Proteomes" id="UP001320972"/>
    </source>
</evidence>
<reference evidence="2 3" key="1">
    <citation type="submission" date="2022-09" db="EMBL/GenBank/DDBJ databases">
        <title>Enrichment on poylsaccharides allowed isolation of novel metabolic and taxonomic groups of Haloarchaea.</title>
        <authorList>
            <person name="Sorokin D.Y."/>
            <person name="Elcheninov A.G."/>
            <person name="Khizhniak T.V."/>
            <person name="Kolganova T.V."/>
            <person name="Kublanov I.V."/>
        </authorList>
    </citation>
    <scope>NUCLEOTIDE SEQUENCE [LARGE SCALE GENOMIC DNA]</scope>
    <source>
        <strain evidence="2 3">AArc-m2/3/4</strain>
    </source>
</reference>
<evidence type="ECO:0000256" key="1">
    <source>
        <dbReference type="SAM" id="Phobius"/>
    </source>
</evidence>
<keyword evidence="1" id="KW-1133">Transmembrane helix</keyword>
<accession>A0ABT2QKE2</accession>
<evidence type="ECO:0000313" key="2">
    <source>
        <dbReference type="EMBL" id="MCU4975367.1"/>
    </source>
</evidence>
<dbReference type="Proteomes" id="UP001320972">
    <property type="component" value="Unassembled WGS sequence"/>
</dbReference>
<dbReference type="RefSeq" id="WP_338009105.1">
    <property type="nucleotide sequence ID" value="NZ_JAOPKB010000018.1"/>
</dbReference>
<name>A0ABT2QKE2_9EURY</name>
<gene>
    <name evidence="2" type="ORF">OB955_21940</name>
</gene>
<keyword evidence="1" id="KW-0472">Membrane</keyword>
<proteinExistence type="predicted"/>
<feature type="transmembrane region" description="Helical" evidence="1">
    <location>
        <begin position="102"/>
        <end position="120"/>
    </location>
</feature>
<dbReference type="InterPro" id="IPR058927">
    <property type="entry name" value="OB_2TM"/>
</dbReference>
<organism evidence="2 3">
    <name type="scientific">Natronoglomus mannanivorans</name>
    <dbReference type="NCBI Taxonomy" id="2979990"/>
    <lineage>
        <taxon>Archaea</taxon>
        <taxon>Methanobacteriati</taxon>
        <taxon>Methanobacteriota</taxon>
        <taxon>Stenosarchaea group</taxon>
        <taxon>Halobacteria</taxon>
        <taxon>Halobacteriales</taxon>
        <taxon>Natrialbaceae</taxon>
        <taxon>Natronoglomus</taxon>
    </lineage>
</organism>